<accession>A0A3S2U8G2</accession>
<comment type="caution">
    <text evidence="1">The sequence shown here is derived from an EMBL/GenBank/DDBJ whole genome shotgun (WGS) entry which is preliminary data.</text>
</comment>
<protein>
    <submittedName>
        <fullName evidence="1">DUF3916 domain-containing protein</fullName>
    </submittedName>
</protein>
<keyword evidence="2" id="KW-1185">Reference proteome</keyword>
<dbReference type="InterPro" id="IPR025075">
    <property type="entry name" value="DUF3916"/>
</dbReference>
<name>A0A3S2U8G2_9BACI</name>
<dbReference type="EMBL" id="RZTZ01000009">
    <property type="protein sequence ID" value="RVT59558.1"/>
    <property type="molecule type" value="Genomic_DNA"/>
</dbReference>
<dbReference type="RefSeq" id="WP_127740014.1">
    <property type="nucleotide sequence ID" value="NZ_CAJCKN010000219.1"/>
</dbReference>
<gene>
    <name evidence="1" type="ORF">EM808_19905</name>
</gene>
<dbReference type="Pfam" id="PF13079">
    <property type="entry name" value="DUF3916"/>
    <property type="match status" value="1"/>
</dbReference>
<evidence type="ECO:0000313" key="1">
    <source>
        <dbReference type="EMBL" id="RVT59558.1"/>
    </source>
</evidence>
<dbReference type="AlphaFoldDB" id="A0A3S2U8G2"/>
<sequence length="151" mass="18226">MKTRISKQTQSIPNPHKSELGYWHLHLPWNQEYINFRNTPNKFRRAVMQILIDQMINLIQKDQADYKTYTIISLPSLFDSQIAVVPDKTWFDGYFNRDTKEQRWLPLDKERNLIKEWNLSLPLNLDIKGFKELLLDDEVFEQEIWFIGELK</sequence>
<dbReference type="Proteomes" id="UP000288024">
    <property type="component" value="Unassembled WGS sequence"/>
</dbReference>
<reference evidence="1 2" key="1">
    <citation type="submission" date="2019-01" db="EMBL/GenBank/DDBJ databases">
        <title>Bacillus sp. M5HDSG1-1, whole genome shotgun sequence.</title>
        <authorList>
            <person name="Tuo L."/>
        </authorList>
    </citation>
    <scope>NUCLEOTIDE SEQUENCE [LARGE SCALE GENOMIC DNA]</scope>
    <source>
        <strain evidence="1 2">M5HDSG1-1</strain>
    </source>
</reference>
<proteinExistence type="predicted"/>
<organism evidence="1 2">
    <name type="scientific">Niallia taxi</name>
    <dbReference type="NCBI Taxonomy" id="2499688"/>
    <lineage>
        <taxon>Bacteria</taxon>
        <taxon>Bacillati</taxon>
        <taxon>Bacillota</taxon>
        <taxon>Bacilli</taxon>
        <taxon>Bacillales</taxon>
        <taxon>Bacillaceae</taxon>
        <taxon>Niallia</taxon>
    </lineage>
</organism>
<dbReference type="GeneID" id="87619055"/>
<evidence type="ECO:0000313" key="2">
    <source>
        <dbReference type="Proteomes" id="UP000288024"/>
    </source>
</evidence>